<reference evidence="1" key="1">
    <citation type="submission" date="2021-08" db="EMBL/GenBank/DDBJ databases">
        <authorList>
            <person name="Papudeshi B."/>
            <person name="Bashey-Visser F."/>
        </authorList>
    </citation>
    <scope>NUCLEOTIDE SEQUENCE</scope>
    <source>
        <strain evidence="1">MC_266_E_2016</strain>
    </source>
</reference>
<dbReference type="InterPro" id="IPR036937">
    <property type="entry name" value="Adhesion_dom_fimbrial_sf"/>
</dbReference>
<dbReference type="SUPFAM" id="SSF49401">
    <property type="entry name" value="Bacterial adhesins"/>
    <property type="match status" value="1"/>
</dbReference>
<dbReference type="AlphaFoldDB" id="A0AAJ1N409"/>
<dbReference type="Gene3D" id="2.60.40.1090">
    <property type="entry name" value="Fimbrial-type adhesion domain"/>
    <property type="match status" value="1"/>
</dbReference>
<proteinExistence type="predicted"/>
<gene>
    <name evidence="1" type="ORF">KKJ01_22260</name>
</gene>
<organism evidence="1 2">
    <name type="scientific">Xenorhabdus bovienii</name>
    <name type="common">Xenorhabdus nematophila subsp. bovienii</name>
    <dbReference type="NCBI Taxonomy" id="40576"/>
    <lineage>
        <taxon>Bacteria</taxon>
        <taxon>Pseudomonadati</taxon>
        <taxon>Pseudomonadota</taxon>
        <taxon>Gammaproteobacteria</taxon>
        <taxon>Enterobacterales</taxon>
        <taxon>Morganellaceae</taxon>
        <taxon>Xenorhabdus</taxon>
    </lineage>
</organism>
<reference evidence="1" key="2">
    <citation type="journal article" date="2022" name="J. Evol. Biol.">
        <title>Pre- and post-association barriers to host switching in sympatric mutualists.</title>
        <authorList>
            <person name="Dinges Z.M."/>
            <person name="Phillips R.K."/>
            <person name="Lively C.M."/>
            <person name="Bashey F."/>
        </authorList>
    </citation>
    <scope>NUCLEOTIDE SEQUENCE</scope>
    <source>
        <strain evidence="1">MC_266_E_2016</strain>
    </source>
</reference>
<sequence>MGRIGSAQFSGINSTAGEQHFDVDLACNTDTPIKLVLGSLGTGSAENILEITRDNDSAKGIALQVLYKGKPIIFNSPMIPETEA</sequence>
<dbReference type="Proteomes" id="UP001222434">
    <property type="component" value="Unassembled WGS sequence"/>
</dbReference>
<dbReference type="GO" id="GO:0007155">
    <property type="term" value="P:cell adhesion"/>
    <property type="evidence" value="ECO:0007669"/>
    <property type="project" value="InterPro"/>
</dbReference>
<evidence type="ECO:0000313" key="2">
    <source>
        <dbReference type="Proteomes" id="UP001222434"/>
    </source>
</evidence>
<dbReference type="GO" id="GO:0009289">
    <property type="term" value="C:pilus"/>
    <property type="evidence" value="ECO:0007669"/>
    <property type="project" value="InterPro"/>
</dbReference>
<protein>
    <submittedName>
        <fullName evidence="1">Fimbrial protein</fullName>
    </submittedName>
</protein>
<accession>A0AAJ1N409</accession>
<feature type="non-terminal residue" evidence="1">
    <location>
        <position position="84"/>
    </location>
</feature>
<name>A0AAJ1N409_XENBV</name>
<evidence type="ECO:0000313" key="1">
    <source>
        <dbReference type="EMBL" id="MDE1480807.1"/>
    </source>
</evidence>
<dbReference type="InterPro" id="IPR008966">
    <property type="entry name" value="Adhesion_dom_sf"/>
</dbReference>
<dbReference type="EMBL" id="JAILSO010000326">
    <property type="protein sequence ID" value="MDE1480807.1"/>
    <property type="molecule type" value="Genomic_DNA"/>
</dbReference>
<comment type="caution">
    <text evidence="1">The sequence shown here is derived from an EMBL/GenBank/DDBJ whole genome shotgun (WGS) entry which is preliminary data.</text>
</comment>